<dbReference type="InterPro" id="IPR038056">
    <property type="entry name" value="YjbR-like_sf"/>
</dbReference>
<sequence>MQLSELTAYAQEKFHIREQHKWTDFPGISVLIHPNTGKWVALLMRQWDSDTGTEIQRCDIKCGRQSLSEISAPYLSLPFRMKGAKWVGVKFEDRTNPDVIFRLFDRAVYSEEERGYTFVLDNTPVKSSVIYPDTALPPAYTKFSVPIPEVPEKIRKMQRLYQYGNGSFHEKCRNFYLQGKFMEDYQDDLPWTGEYRRYFPTYHDLNIRQLRGYFTWRTSVRKGQFFPISASLAYLYVYELLNGIGADSPEDSLKKLKEFEAGFLDSRIGDPGMGRNLRRWMLEYAVLHDIPSPSAREYADPEILEKDAALAVLNAPEESGDEEIFESLCTFAGKKLKQSQMIKKEPERGKHLFAELWRYASKTCFLNDRRLFTACFGELRAYPWRPLANAVYWEEHIHPDTDYNLDECRIYHCRSGVWQEERYDNLYFNKKIFSSLLHEAERRFRKYLKTGHYLQENPEEAWAAAYAKAVIKADQQAKIEAAKPKITINLSHLEQIRQDALVTRDSLLIEEELEKARGDVQEMKPQKNTSGGDEQKIPPIEAPENPVIQDETEDMAAAFPFLDRHHSQILFRLLRGESAENYIKAHHLMPSVITDRINEAFFDEIGDTILECDGDTITIIEDYREDILQMLGGKFGSKLPNLPLLTQPTYSMSNVRQKEVKIDE</sequence>
<dbReference type="InterPro" id="IPR028932">
    <property type="entry name" value="TerB-C"/>
</dbReference>
<proteinExistence type="predicted"/>
<dbReference type="Gene3D" id="3.90.1150.30">
    <property type="match status" value="1"/>
</dbReference>
<comment type="caution">
    <text evidence="4">The sequence shown here is derived from an EMBL/GenBank/DDBJ whole genome shotgun (WGS) entry which is preliminary data.</text>
</comment>
<accession>A0A9D2LRI2</accession>
<dbReference type="Pfam" id="PF15615">
    <property type="entry name" value="TerB_C"/>
    <property type="match status" value="1"/>
</dbReference>
<evidence type="ECO:0000313" key="4">
    <source>
        <dbReference type="EMBL" id="HJB27851.1"/>
    </source>
</evidence>
<organism evidence="4 5">
    <name type="scientific">Candidatus Blautia faecavium</name>
    <dbReference type="NCBI Taxonomy" id="2838487"/>
    <lineage>
        <taxon>Bacteria</taxon>
        <taxon>Bacillati</taxon>
        <taxon>Bacillota</taxon>
        <taxon>Clostridia</taxon>
        <taxon>Lachnospirales</taxon>
        <taxon>Lachnospiraceae</taxon>
        <taxon>Blautia</taxon>
    </lineage>
</organism>
<dbReference type="Proteomes" id="UP000823842">
    <property type="component" value="Unassembled WGS sequence"/>
</dbReference>
<reference evidence="4" key="1">
    <citation type="journal article" date="2021" name="PeerJ">
        <title>Extensive microbial diversity within the chicken gut microbiome revealed by metagenomics and culture.</title>
        <authorList>
            <person name="Gilroy R."/>
            <person name="Ravi A."/>
            <person name="Getino M."/>
            <person name="Pursley I."/>
            <person name="Horton D.L."/>
            <person name="Alikhan N.F."/>
            <person name="Baker D."/>
            <person name="Gharbi K."/>
            <person name="Hall N."/>
            <person name="Watson M."/>
            <person name="Adriaenssens E.M."/>
            <person name="Foster-Nyarko E."/>
            <person name="Jarju S."/>
            <person name="Secka A."/>
            <person name="Antonio M."/>
            <person name="Oren A."/>
            <person name="Chaudhuri R.R."/>
            <person name="La Ragione R."/>
            <person name="Hildebrand F."/>
            <person name="Pallen M.J."/>
        </authorList>
    </citation>
    <scope>NUCLEOTIDE SEQUENCE</scope>
    <source>
        <strain evidence="4">ChiSjej1B19-5720</strain>
    </source>
</reference>
<name>A0A9D2LRI2_9FIRM</name>
<evidence type="ECO:0000259" key="2">
    <source>
        <dbReference type="Pfam" id="PF13208"/>
    </source>
</evidence>
<feature type="domain" description="TerB N-terminal" evidence="2">
    <location>
        <begin position="144"/>
        <end position="337"/>
    </location>
</feature>
<evidence type="ECO:0000256" key="1">
    <source>
        <dbReference type="SAM" id="MobiDB-lite"/>
    </source>
</evidence>
<evidence type="ECO:0000313" key="5">
    <source>
        <dbReference type="Proteomes" id="UP000823842"/>
    </source>
</evidence>
<feature type="domain" description="TerB-C" evidence="3">
    <location>
        <begin position="472"/>
        <end position="627"/>
    </location>
</feature>
<dbReference type="EMBL" id="DWYZ01000074">
    <property type="protein sequence ID" value="HJB27851.1"/>
    <property type="molecule type" value="Genomic_DNA"/>
</dbReference>
<feature type="region of interest" description="Disordered" evidence="1">
    <location>
        <begin position="520"/>
        <end position="541"/>
    </location>
</feature>
<dbReference type="Pfam" id="PF13208">
    <property type="entry name" value="TerB_N"/>
    <property type="match status" value="1"/>
</dbReference>
<dbReference type="SUPFAM" id="SSF142906">
    <property type="entry name" value="YjbR-like"/>
    <property type="match status" value="1"/>
</dbReference>
<gene>
    <name evidence="4" type="ORF">IAA06_03545</name>
</gene>
<protein>
    <submittedName>
        <fullName evidence="4">TerB N-terminal domain-containing protein</fullName>
    </submittedName>
</protein>
<reference evidence="4" key="2">
    <citation type="submission" date="2021-04" db="EMBL/GenBank/DDBJ databases">
        <authorList>
            <person name="Gilroy R."/>
        </authorList>
    </citation>
    <scope>NUCLEOTIDE SEQUENCE</scope>
    <source>
        <strain evidence="4">ChiSjej1B19-5720</strain>
    </source>
</reference>
<dbReference type="InterPro" id="IPR025266">
    <property type="entry name" value="TerB_N"/>
</dbReference>
<dbReference type="AlphaFoldDB" id="A0A9D2LRI2"/>
<evidence type="ECO:0000259" key="3">
    <source>
        <dbReference type="Pfam" id="PF15615"/>
    </source>
</evidence>